<evidence type="ECO:0000313" key="1">
    <source>
        <dbReference type="EMBL" id="TKR86850.1"/>
    </source>
</evidence>
<reference evidence="1 2" key="2">
    <citation type="journal article" date="2019" name="G3 (Bethesda)">
        <title>Hybrid Assembly of the Genome of the Entomopathogenic Nematode Steinernema carpocapsae Identifies the X-Chromosome.</title>
        <authorList>
            <person name="Serra L."/>
            <person name="Macchietto M."/>
            <person name="Macias-Munoz A."/>
            <person name="McGill C.J."/>
            <person name="Rodriguez I.M."/>
            <person name="Rodriguez B."/>
            <person name="Murad R."/>
            <person name="Mortazavi A."/>
        </authorList>
    </citation>
    <scope>NUCLEOTIDE SEQUENCE [LARGE SCALE GENOMIC DNA]</scope>
    <source>
        <strain evidence="1 2">ALL</strain>
    </source>
</reference>
<accession>A0A4U5NUF4</accession>
<reference evidence="1 2" key="1">
    <citation type="journal article" date="2015" name="Genome Biol.">
        <title>Comparative genomics of Steinernema reveals deeply conserved gene regulatory networks.</title>
        <authorList>
            <person name="Dillman A.R."/>
            <person name="Macchietto M."/>
            <person name="Porter C.F."/>
            <person name="Rogers A."/>
            <person name="Williams B."/>
            <person name="Antoshechkin I."/>
            <person name="Lee M.M."/>
            <person name="Goodwin Z."/>
            <person name="Lu X."/>
            <person name="Lewis E.E."/>
            <person name="Goodrich-Blair H."/>
            <person name="Stock S.P."/>
            <person name="Adams B.J."/>
            <person name="Sternberg P.W."/>
            <person name="Mortazavi A."/>
        </authorList>
    </citation>
    <scope>NUCLEOTIDE SEQUENCE [LARGE SCALE GENOMIC DNA]</scope>
    <source>
        <strain evidence="1 2">ALL</strain>
    </source>
</reference>
<dbReference type="AlphaFoldDB" id="A0A4U5NUF4"/>
<evidence type="ECO:0000313" key="2">
    <source>
        <dbReference type="Proteomes" id="UP000298663"/>
    </source>
</evidence>
<dbReference type="Proteomes" id="UP000298663">
    <property type="component" value="Unassembled WGS sequence"/>
</dbReference>
<proteinExistence type="predicted"/>
<name>A0A4U5NUF4_STECR</name>
<gene>
    <name evidence="1" type="ORF">L596_011359</name>
</gene>
<organism evidence="1 2">
    <name type="scientific">Steinernema carpocapsae</name>
    <name type="common">Entomopathogenic nematode</name>
    <dbReference type="NCBI Taxonomy" id="34508"/>
    <lineage>
        <taxon>Eukaryota</taxon>
        <taxon>Metazoa</taxon>
        <taxon>Ecdysozoa</taxon>
        <taxon>Nematoda</taxon>
        <taxon>Chromadorea</taxon>
        <taxon>Rhabditida</taxon>
        <taxon>Tylenchina</taxon>
        <taxon>Panagrolaimomorpha</taxon>
        <taxon>Strongyloidoidea</taxon>
        <taxon>Steinernematidae</taxon>
        <taxon>Steinernema</taxon>
    </lineage>
</organism>
<protein>
    <submittedName>
        <fullName evidence="1">Uncharacterized protein</fullName>
    </submittedName>
</protein>
<sequence>MTREIRRRNLRKYCVGQKKVSYDQLKKEDALKRIECTFGHSVRFPLYHGINSDAVDKPRKGFAKHRERIDFLCRFTVKSA</sequence>
<keyword evidence="2" id="KW-1185">Reference proteome</keyword>
<dbReference type="EMBL" id="AZBU02000003">
    <property type="protein sequence ID" value="TKR86850.1"/>
    <property type="molecule type" value="Genomic_DNA"/>
</dbReference>
<comment type="caution">
    <text evidence="1">The sequence shown here is derived from an EMBL/GenBank/DDBJ whole genome shotgun (WGS) entry which is preliminary data.</text>
</comment>